<evidence type="ECO:0000256" key="10">
    <source>
        <dbReference type="ARBA" id="ARBA00022884"/>
    </source>
</evidence>
<dbReference type="GeneID" id="17322079"/>
<dbReference type="PROSITE" id="PS51194">
    <property type="entry name" value="HELICASE_CTER"/>
    <property type="match status" value="1"/>
</dbReference>
<dbReference type="SUPFAM" id="SSF52540">
    <property type="entry name" value="P-loop containing nucleoside triphosphate hydrolases"/>
    <property type="match status" value="1"/>
</dbReference>
<comment type="cofactor">
    <cofactor evidence="2">
        <name>Mg(2+)</name>
        <dbReference type="ChEBI" id="CHEBI:18420"/>
    </cofactor>
</comment>
<feature type="domain" description="RNase III" evidence="16">
    <location>
        <begin position="1519"/>
        <end position="1663"/>
    </location>
</feature>
<keyword evidence="4" id="KW-0677">Repeat</keyword>
<evidence type="ECO:0000259" key="15">
    <source>
        <dbReference type="PROSITE" id="PS50137"/>
    </source>
</evidence>
<feature type="region of interest" description="Disordered" evidence="14">
    <location>
        <begin position="952"/>
        <end position="981"/>
    </location>
</feature>
<dbReference type="InterPro" id="IPR027417">
    <property type="entry name" value="P-loop_NTPase"/>
</dbReference>
<organism evidence="20 21">
    <name type="scientific">Chondrus crispus</name>
    <name type="common">Carrageen Irish moss</name>
    <name type="synonym">Polymorpha crispa</name>
    <dbReference type="NCBI Taxonomy" id="2769"/>
    <lineage>
        <taxon>Eukaryota</taxon>
        <taxon>Rhodophyta</taxon>
        <taxon>Florideophyceae</taxon>
        <taxon>Rhodymeniophycidae</taxon>
        <taxon>Gigartinales</taxon>
        <taxon>Gigartinaceae</taxon>
        <taxon>Chondrus</taxon>
    </lineage>
</organism>
<dbReference type="PROSITE" id="PS50142">
    <property type="entry name" value="RNASE_3_2"/>
    <property type="match status" value="2"/>
</dbReference>
<feature type="domain" description="Helicase C-terminal" evidence="18">
    <location>
        <begin position="660"/>
        <end position="815"/>
    </location>
</feature>
<feature type="region of interest" description="Disordered" evidence="14">
    <location>
        <begin position="226"/>
        <end position="332"/>
    </location>
</feature>
<keyword evidence="3" id="KW-0479">Metal-binding</keyword>
<evidence type="ECO:0000256" key="7">
    <source>
        <dbReference type="ARBA" id="ARBA00022806"/>
    </source>
</evidence>
<evidence type="ECO:0000313" key="21">
    <source>
        <dbReference type="Proteomes" id="UP000012073"/>
    </source>
</evidence>
<feature type="compositionally biased region" description="Polar residues" evidence="14">
    <location>
        <begin position="264"/>
        <end position="275"/>
    </location>
</feature>
<evidence type="ECO:0000256" key="6">
    <source>
        <dbReference type="ARBA" id="ARBA00022801"/>
    </source>
</evidence>
<dbReference type="InterPro" id="IPR006935">
    <property type="entry name" value="Helicase/UvrB_N"/>
</dbReference>
<dbReference type="Pfam" id="PF03368">
    <property type="entry name" value="Dicer_dimer"/>
    <property type="match status" value="1"/>
</dbReference>
<dbReference type="Proteomes" id="UP000012073">
    <property type="component" value="Unassembled WGS sequence"/>
</dbReference>
<dbReference type="PANTHER" id="PTHR14950">
    <property type="entry name" value="DICER-RELATED"/>
    <property type="match status" value="1"/>
</dbReference>
<sequence>MSQPVAEYPQTSPYGRTNTGNPEKNKKQSFSQPLMNHPLPILTSIATAAGLATMPQKEPIISVNASHTQDAPFGSDLPPHLIPRGYQFELFRRACKENVIAFLETGSGKTLVAALLIKKTIEDLANTEAQINASPMNADEDLHDTEDDNESVDDLEYGDSDDDNNDTDGEDYEDNTKFDPDEDDDQDSIQYSIEASDEDCDSSSDLGYTIGNIKSHEQHVIGDNHKESSTWVDSEQPKHTRCKQYVSRREEPDRDWTLDPDNGPWSSTSELQVSSPDHAGAAGADMQSSSSSNSQKTSGMLRTPQRRPGTRRQSPSPPPVNISPKACDDRVSGGVSVSSGAADFGCQGKKIAVFLVHRVPLVPQQAKVVQSVMRADVDVGMYYGEKCVDWSSSQWARSLRTKRVLVMTAQVFLNLLRHGLVGIRSIAVLVLDEVHHATKNHPYRRLFLEFYHTLPAGEPRPRVFGMTATPVKAKAASQKSDPCLKAILALEATLDATVVTVSTEAQSEVEVLVPKPEEFIALFEGSEMNMELNEEELAELETPSLASVMELVTSAHSKHPSDAQIAVRDSRLSDGKLEPQEGNTLNYLLWNLGFRAAAYFARELCALKGICSGDVVDALLQKSSEKDIKIGGITSRVSMLLDILFSEYMRCRGDLEVSADSKDLRETFRCIVFVKERVTAVALAWLINSVFKDLKCPELSARSAVGVQNSTSRVRMSQSKLLTTLSDFQGGLFGILVATSVVEEGLDVPACRLVVACDVIMSPSGYVQRRGRARKRGARYISFLERGSEEAYNDASKARAGARMMSLVVSSEKAQDGDSLVYRNELVKGSLLSEDTLYSRTTRAQVTGTEAVNLLYRYNEGKAAAAGFSDAPTPEYVLTRTSTGAFTCQVKLHATVSIGSDVCISPQETELNAKRAAALEVYSRLYEAGEVDEFLLPKRQTKKRVRQILKTSNGQNTNVPVRGRRRSDREKQTKSAKRDRRVRKCRIAHPDALQSPCNRVSHGPVSAEHVEEGPQNAILRNLPHAERVVRGNSSANAEFLPDHTRRAATSVSEEQVEGQQMLMFRVQVDECLDELKFLSQSTDPQFGILVKNDIPPEDWKSMRCPSGEDLISLQFKKRIPWNEEMQETAYKYVRSLQLCLRGRAPGSPGAMELYEKDYSKNKRTGFLLLPLKKCESSSELDIDWPSIEKLLCFGWRCGPLEFADHEQHLKQGLEHSLLCSYHESFGRVYLSGEFSTHLRASSSSQGFLNSNFKTFADYFLKKHDTQVPDEELNLIEGYIVLDRMCGLSASPFMLPPELCRIIPIPPIACYIASILPQWQTFLALRSCWRRNRICPDDEGFISFARALQPNINNIAKDDVDLSHERLEFLGDAVLKVLFSMAAFVANPLDSEGFLSDERDIEVSNQKLADLAIEMKIQDCVAFSGVTQKAKSWPWFWGTHQNKSVPISQKVLADCVEALIGAHYLQGGIEAAAVFMDKHKVLPGGCSVLGISEDGRKSEGALVKVPDFGPSDNRKDSVYIEEVEKIIGYQFRDRGHLVVALTHGSFRNGHSPSYQRYEYLGDAIIGCLLLSHLFDQYADAGPGDLTALRGPALSNDLFARVIVSLNIHERFWFECPPFEVEIKKFANLLANERSGEDVCKQMTVPKVLGDLLEAIVGAVVIDKGMKLDGVKDIVLALMHKELRRFCDPESFKHNPVSELVQYVQRVHKLRPSYKYYNGENSIETECAILVNNREVFRASGPTRRVAKHMAAVESLNILKKEQDGDGPILTKYDGSI</sequence>
<dbReference type="RefSeq" id="XP_005714367.1">
    <property type="nucleotide sequence ID" value="XM_005714310.1"/>
</dbReference>
<comment type="similarity">
    <text evidence="13">Belongs to the helicase family. Dicer subfamily.</text>
</comment>
<dbReference type="PROSITE" id="PS50137">
    <property type="entry name" value="DS_RBD"/>
    <property type="match status" value="1"/>
</dbReference>
<dbReference type="Gramene" id="CDF34548">
    <property type="protein sequence ID" value="CDF34548"/>
    <property type="gene ID" value="CHC_T00003182001"/>
</dbReference>
<keyword evidence="8" id="KW-0067">ATP-binding</keyword>
<feature type="domain" description="DRBM" evidence="15">
    <location>
        <begin position="1693"/>
        <end position="1759"/>
    </location>
</feature>
<dbReference type="SUPFAM" id="SSF54768">
    <property type="entry name" value="dsRNA-binding domain-like"/>
    <property type="match status" value="1"/>
</dbReference>
<comment type="cofactor">
    <cofactor evidence="1">
        <name>Mn(2+)</name>
        <dbReference type="ChEBI" id="CHEBI:29035"/>
    </cofactor>
</comment>
<dbReference type="Gene3D" id="3.30.160.20">
    <property type="match status" value="1"/>
</dbReference>
<evidence type="ECO:0000259" key="19">
    <source>
        <dbReference type="PROSITE" id="PS51327"/>
    </source>
</evidence>
<dbReference type="Gene3D" id="1.10.1520.10">
    <property type="entry name" value="Ribonuclease III domain"/>
    <property type="match status" value="2"/>
</dbReference>
<dbReference type="EMBL" id="HG001696">
    <property type="protein sequence ID" value="CDF34548.1"/>
    <property type="molecule type" value="Genomic_DNA"/>
</dbReference>
<dbReference type="InterPro" id="IPR014720">
    <property type="entry name" value="dsRBD_dom"/>
</dbReference>
<evidence type="ECO:0000256" key="5">
    <source>
        <dbReference type="ARBA" id="ARBA00022741"/>
    </source>
</evidence>
<dbReference type="PROSITE" id="PS00517">
    <property type="entry name" value="RNASE_3_1"/>
    <property type="match status" value="1"/>
</dbReference>
<dbReference type="GO" id="GO:0046872">
    <property type="term" value="F:metal ion binding"/>
    <property type="evidence" value="ECO:0007669"/>
    <property type="project" value="UniProtKB-KW"/>
</dbReference>
<keyword evidence="10 13" id="KW-0694">RNA-binding</keyword>
<dbReference type="InterPro" id="IPR000999">
    <property type="entry name" value="RNase_III_dom"/>
</dbReference>
<keyword evidence="7" id="KW-0347">Helicase</keyword>
<dbReference type="PROSITE" id="PS51192">
    <property type="entry name" value="HELICASE_ATP_BIND_1"/>
    <property type="match status" value="1"/>
</dbReference>
<dbReference type="OrthoDB" id="4688at2759"/>
<dbReference type="Pfam" id="PF04851">
    <property type="entry name" value="ResIII"/>
    <property type="match status" value="1"/>
</dbReference>
<keyword evidence="21" id="KW-1185">Reference proteome</keyword>
<dbReference type="CDD" id="cd00593">
    <property type="entry name" value="RIBOc"/>
    <property type="match status" value="2"/>
</dbReference>
<dbReference type="GO" id="GO:0031047">
    <property type="term" value="P:regulatory ncRNA-mediated gene silencing"/>
    <property type="evidence" value="ECO:0007669"/>
    <property type="project" value="UniProtKB-KW"/>
</dbReference>
<dbReference type="GO" id="GO:0004386">
    <property type="term" value="F:helicase activity"/>
    <property type="evidence" value="ECO:0007669"/>
    <property type="project" value="UniProtKB-KW"/>
</dbReference>
<dbReference type="SMART" id="SM00535">
    <property type="entry name" value="RIBOc"/>
    <property type="match status" value="2"/>
</dbReference>
<dbReference type="InterPro" id="IPR005034">
    <property type="entry name" value="Dicer_dimerisation"/>
</dbReference>
<dbReference type="KEGG" id="ccp:CHC_T00003182001"/>
<keyword evidence="11" id="KW-0943">RNA-mediated gene silencing</keyword>
<dbReference type="GO" id="GO:0006396">
    <property type="term" value="P:RNA processing"/>
    <property type="evidence" value="ECO:0007669"/>
    <property type="project" value="InterPro"/>
</dbReference>
<evidence type="ECO:0000259" key="18">
    <source>
        <dbReference type="PROSITE" id="PS51194"/>
    </source>
</evidence>
<evidence type="ECO:0000313" key="20">
    <source>
        <dbReference type="EMBL" id="CDF34548.1"/>
    </source>
</evidence>
<dbReference type="InterPro" id="IPR014001">
    <property type="entry name" value="Helicase_ATP-bd"/>
</dbReference>
<feature type="region of interest" description="Disordered" evidence="14">
    <location>
        <begin position="1"/>
        <end position="33"/>
    </location>
</feature>
<proteinExistence type="inferred from homology"/>
<dbReference type="Pfam" id="PF00271">
    <property type="entry name" value="Helicase_C"/>
    <property type="match status" value="1"/>
</dbReference>
<dbReference type="Gene3D" id="3.40.50.300">
    <property type="entry name" value="P-loop containing nucleotide triphosphate hydrolases"/>
    <property type="match status" value="3"/>
</dbReference>
<evidence type="ECO:0000256" key="3">
    <source>
        <dbReference type="ARBA" id="ARBA00022723"/>
    </source>
</evidence>
<dbReference type="PANTHER" id="PTHR14950:SF37">
    <property type="entry name" value="ENDORIBONUCLEASE DICER"/>
    <property type="match status" value="1"/>
</dbReference>
<gene>
    <name evidence="20" type="ORF">CHC_T00003182001</name>
</gene>
<feature type="domain" description="Dicer dsRNA-binding fold" evidence="19">
    <location>
        <begin position="851"/>
        <end position="945"/>
    </location>
</feature>
<keyword evidence="5" id="KW-0547">Nucleotide-binding</keyword>
<dbReference type="SMART" id="SM00490">
    <property type="entry name" value="HELICc"/>
    <property type="match status" value="1"/>
</dbReference>
<dbReference type="InterPro" id="IPR036389">
    <property type="entry name" value="RNase_III_sf"/>
</dbReference>
<evidence type="ECO:0000256" key="2">
    <source>
        <dbReference type="ARBA" id="ARBA00001946"/>
    </source>
</evidence>
<dbReference type="InterPro" id="IPR038248">
    <property type="entry name" value="Dicer_dimer_sf"/>
</dbReference>
<name>R7Q9W0_CHOCR</name>
<dbReference type="GO" id="GO:0003723">
    <property type="term" value="F:RNA binding"/>
    <property type="evidence" value="ECO:0007669"/>
    <property type="project" value="UniProtKB-UniRule"/>
</dbReference>
<evidence type="ECO:0000259" key="17">
    <source>
        <dbReference type="PROSITE" id="PS51192"/>
    </source>
</evidence>
<keyword evidence="6" id="KW-0378">Hydrolase</keyword>
<feature type="compositionally biased region" description="Basic and acidic residues" evidence="14">
    <location>
        <begin position="247"/>
        <end position="257"/>
    </location>
</feature>
<evidence type="ECO:0000259" key="16">
    <source>
        <dbReference type="PROSITE" id="PS50142"/>
    </source>
</evidence>
<dbReference type="SMART" id="SM00358">
    <property type="entry name" value="DSRM"/>
    <property type="match status" value="1"/>
</dbReference>
<dbReference type="PhylomeDB" id="R7Q9W0"/>
<accession>R7Q9W0</accession>
<evidence type="ECO:0000256" key="8">
    <source>
        <dbReference type="ARBA" id="ARBA00022840"/>
    </source>
</evidence>
<evidence type="ECO:0000256" key="4">
    <source>
        <dbReference type="ARBA" id="ARBA00022737"/>
    </source>
</evidence>
<dbReference type="GO" id="GO:0003677">
    <property type="term" value="F:DNA binding"/>
    <property type="evidence" value="ECO:0007669"/>
    <property type="project" value="InterPro"/>
</dbReference>
<dbReference type="Gene3D" id="3.30.160.380">
    <property type="entry name" value="Dicer dimerisation domain"/>
    <property type="match status" value="1"/>
</dbReference>
<evidence type="ECO:0000256" key="13">
    <source>
        <dbReference type="PROSITE-ProRule" id="PRU00657"/>
    </source>
</evidence>
<reference evidence="21" key="1">
    <citation type="journal article" date="2013" name="Proc. Natl. Acad. Sci. U.S.A.">
        <title>Genome structure and metabolic features in the red seaweed Chondrus crispus shed light on evolution of the Archaeplastida.</title>
        <authorList>
            <person name="Collen J."/>
            <person name="Porcel B."/>
            <person name="Carre W."/>
            <person name="Ball S.G."/>
            <person name="Chaparro C."/>
            <person name="Tonon T."/>
            <person name="Barbeyron T."/>
            <person name="Michel G."/>
            <person name="Noel B."/>
            <person name="Valentin K."/>
            <person name="Elias M."/>
            <person name="Artiguenave F."/>
            <person name="Arun A."/>
            <person name="Aury J.M."/>
            <person name="Barbosa-Neto J.F."/>
            <person name="Bothwell J.H."/>
            <person name="Bouget F.Y."/>
            <person name="Brillet L."/>
            <person name="Cabello-Hurtado F."/>
            <person name="Capella-Gutierrez S."/>
            <person name="Charrier B."/>
            <person name="Cladiere L."/>
            <person name="Cock J.M."/>
            <person name="Coelho S.M."/>
            <person name="Colleoni C."/>
            <person name="Czjzek M."/>
            <person name="Da Silva C."/>
            <person name="Delage L."/>
            <person name="Denoeud F."/>
            <person name="Deschamps P."/>
            <person name="Dittami S.M."/>
            <person name="Gabaldon T."/>
            <person name="Gachon C.M."/>
            <person name="Groisillier A."/>
            <person name="Herve C."/>
            <person name="Jabbari K."/>
            <person name="Katinka M."/>
            <person name="Kloareg B."/>
            <person name="Kowalczyk N."/>
            <person name="Labadie K."/>
            <person name="Leblanc C."/>
            <person name="Lopez P.J."/>
            <person name="McLachlan D.H."/>
            <person name="Meslet-Cladiere L."/>
            <person name="Moustafa A."/>
            <person name="Nehr Z."/>
            <person name="Nyvall Collen P."/>
            <person name="Panaud O."/>
            <person name="Partensky F."/>
            <person name="Poulain J."/>
            <person name="Rensing S.A."/>
            <person name="Rousvoal S."/>
            <person name="Samson G."/>
            <person name="Symeonidi A."/>
            <person name="Weissenbach J."/>
            <person name="Zambounis A."/>
            <person name="Wincker P."/>
            <person name="Boyen C."/>
        </authorList>
    </citation>
    <scope>NUCLEOTIDE SEQUENCE [LARGE SCALE GENOMIC DNA]</scope>
    <source>
        <strain evidence="21">cv. Stackhouse</strain>
    </source>
</reference>
<dbReference type="InterPro" id="IPR001650">
    <property type="entry name" value="Helicase_C-like"/>
</dbReference>
<feature type="region of interest" description="Disordered" evidence="14">
    <location>
        <begin position="132"/>
        <end position="186"/>
    </location>
</feature>
<dbReference type="SMR" id="R7Q9W0"/>
<evidence type="ECO:0000256" key="11">
    <source>
        <dbReference type="ARBA" id="ARBA00023158"/>
    </source>
</evidence>
<dbReference type="GO" id="GO:0005524">
    <property type="term" value="F:ATP binding"/>
    <property type="evidence" value="ECO:0007669"/>
    <property type="project" value="UniProtKB-KW"/>
</dbReference>
<evidence type="ECO:0000256" key="12">
    <source>
        <dbReference type="ARBA" id="ARBA00023211"/>
    </source>
</evidence>
<dbReference type="SUPFAM" id="SSF69065">
    <property type="entry name" value="RNase III domain-like"/>
    <property type="match status" value="2"/>
</dbReference>
<feature type="domain" description="Helicase ATP-binding" evidence="17">
    <location>
        <begin position="349"/>
        <end position="488"/>
    </location>
</feature>
<protein>
    <submittedName>
        <fullName evidence="20">Uncharacterized protein</fullName>
    </submittedName>
</protein>
<evidence type="ECO:0000256" key="1">
    <source>
        <dbReference type="ARBA" id="ARBA00001936"/>
    </source>
</evidence>
<feature type="domain" description="RNase III" evidence="16">
    <location>
        <begin position="1363"/>
        <end position="1467"/>
    </location>
</feature>
<dbReference type="STRING" id="2769.R7Q9W0"/>
<feature type="compositionally biased region" description="Acidic residues" evidence="14">
    <location>
        <begin position="138"/>
        <end position="173"/>
    </location>
</feature>
<dbReference type="OMA" id="CCVNLIR"/>
<dbReference type="GO" id="GO:0004525">
    <property type="term" value="F:ribonuclease III activity"/>
    <property type="evidence" value="ECO:0007669"/>
    <property type="project" value="InterPro"/>
</dbReference>
<evidence type="ECO:0000256" key="14">
    <source>
        <dbReference type="SAM" id="MobiDB-lite"/>
    </source>
</evidence>
<evidence type="ECO:0000256" key="9">
    <source>
        <dbReference type="ARBA" id="ARBA00022842"/>
    </source>
</evidence>
<dbReference type="PROSITE" id="PS51327">
    <property type="entry name" value="DICER_DSRBF"/>
    <property type="match status" value="1"/>
</dbReference>
<keyword evidence="9" id="KW-0460">Magnesium</keyword>
<dbReference type="Pfam" id="PF00636">
    <property type="entry name" value="Ribonuclease_3"/>
    <property type="match status" value="2"/>
</dbReference>
<keyword evidence="12" id="KW-0464">Manganese</keyword>
<dbReference type="SMART" id="SM00487">
    <property type="entry name" value="DEXDc"/>
    <property type="match status" value="1"/>
</dbReference>